<organism evidence="2 3">
    <name type="scientific">Pomacea canaliculata</name>
    <name type="common">Golden apple snail</name>
    <dbReference type="NCBI Taxonomy" id="400727"/>
    <lineage>
        <taxon>Eukaryota</taxon>
        <taxon>Metazoa</taxon>
        <taxon>Spiralia</taxon>
        <taxon>Lophotrochozoa</taxon>
        <taxon>Mollusca</taxon>
        <taxon>Gastropoda</taxon>
        <taxon>Caenogastropoda</taxon>
        <taxon>Architaenioglossa</taxon>
        <taxon>Ampullarioidea</taxon>
        <taxon>Ampullariidae</taxon>
        <taxon>Pomacea</taxon>
    </lineage>
</organism>
<evidence type="ECO:0000313" key="3">
    <source>
        <dbReference type="Proteomes" id="UP000245119"/>
    </source>
</evidence>
<dbReference type="SUPFAM" id="SSF55785">
    <property type="entry name" value="PYP-like sensor domain (PAS domain)"/>
    <property type="match status" value="2"/>
</dbReference>
<dbReference type="STRING" id="400727.A0A2T7PNG2"/>
<feature type="domain" description="PAS" evidence="1">
    <location>
        <begin position="22"/>
        <end position="93"/>
    </location>
</feature>
<dbReference type="SMART" id="SM00091">
    <property type="entry name" value="PAS"/>
    <property type="match status" value="2"/>
</dbReference>
<keyword evidence="3" id="KW-1185">Reference proteome</keyword>
<dbReference type="InterPro" id="IPR050933">
    <property type="entry name" value="Circadian_TF"/>
</dbReference>
<dbReference type="CDD" id="cd00130">
    <property type="entry name" value="PAS"/>
    <property type="match status" value="2"/>
</dbReference>
<dbReference type="InterPro" id="IPR000014">
    <property type="entry name" value="PAS"/>
</dbReference>
<protein>
    <recommendedName>
        <fullName evidence="1">PAS domain-containing protein</fullName>
    </recommendedName>
</protein>
<dbReference type="InterPro" id="IPR035965">
    <property type="entry name" value="PAS-like_dom_sf"/>
</dbReference>
<dbReference type="AlphaFoldDB" id="A0A2T7PNG2"/>
<dbReference type="EMBL" id="PZQS01000003">
    <property type="protein sequence ID" value="PVD34963.1"/>
    <property type="molecule type" value="Genomic_DNA"/>
</dbReference>
<comment type="caution">
    <text evidence="2">The sequence shown here is derived from an EMBL/GenBank/DDBJ whole genome shotgun (WGS) entry which is preliminary data.</text>
</comment>
<dbReference type="OrthoDB" id="7788762at2759"/>
<reference evidence="2 3" key="1">
    <citation type="submission" date="2018-04" db="EMBL/GenBank/DDBJ databases">
        <title>The genome of golden apple snail Pomacea canaliculata provides insight into stress tolerance and invasive adaptation.</title>
        <authorList>
            <person name="Liu C."/>
            <person name="Liu B."/>
            <person name="Ren Y."/>
            <person name="Zhang Y."/>
            <person name="Wang H."/>
            <person name="Li S."/>
            <person name="Jiang F."/>
            <person name="Yin L."/>
            <person name="Zhang G."/>
            <person name="Qian W."/>
            <person name="Fan W."/>
        </authorList>
    </citation>
    <scope>NUCLEOTIDE SEQUENCE [LARGE SCALE GENOMIC DNA]</scope>
    <source>
        <strain evidence="2">SZHN2017</strain>
        <tissue evidence="2">Muscle</tissue>
    </source>
</reference>
<dbReference type="PANTHER" id="PTHR23042">
    <property type="entry name" value="CIRCADIAN PROTEIN CLOCK/ARNT/BMAL/PAS"/>
    <property type="match status" value="1"/>
</dbReference>
<name>A0A2T7PNG2_POMCA</name>
<dbReference type="GO" id="GO:0006355">
    <property type="term" value="P:regulation of DNA-templated transcription"/>
    <property type="evidence" value="ECO:0007669"/>
    <property type="project" value="InterPro"/>
</dbReference>
<dbReference type="Pfam" id="PF14598">
    <property type="entry name" value="PAS_11"/>
    <property type="match status" value="1"/>
</dbReference>
<sequence length="428" mass="47387">MQKMTSFWNNHQGQWRPGFLDSSSLLGGFQEAMRTFMLLLTQQGQVIFASETVSELLGHSQASLTGQTLHHLLHPGDVQAFTSTLLVSALSQTSGSKQRQSVYVRFQDAKGKKEDGVQKYTLVHVLSVPHTAINDPRAQLMQAASATKEVFIFCACHVLRSEWVWEDLETRGRAPESVTHHSLDGTILYADSRWCQVVGYLPQEMCGRSHYDFVHPQDIQISTLAHHKVLAQYSDVSAVYRIVTSWQKVEVVHTSFCLACHPDSGQASFIVCLHTVLGDTEGKEQLQLSHQEVAAVRGDPTRAGLLSDFHKVLANLPSSYQYSTLQQQMKHSVKFASTVEGDLINCQIALTLSVPSQSQSHRPAQPADTNVQMVFSSATSQHRQGQVMESMVAGPLVSQNSVPCTTPVVPKCPSKLKLSFLMNITYPL</sequence>
<feature type="domain" description="PAS" evidence="1">
    <location>
        <begin position="182"/>
        <end position="218"/>
    </location>
</feature>
<dbReference type="Gene3D" id="3.30.450.20">
    <property type="entry name" value="PAS domain"/>
    <property type="match status" value="2"/>
</dbReference>
<dbReference type="InterPro" id="IPR013767">
    <property type="entry name" value="PAS_fold"/>
</dbReference>
<accession>A0A2T7PNG2</accession>
<dbReference type="PROSITE" id="PS50112">
    <property type="entry name" value="PAS"/>
    <property type="match status" value="2"/>
</dbReference>
<dbReference type="Pfam" id="PF00989">
    <property type="entry name" value="PAS"/>
    <property type="match status" value="1"/>
</dbReference>
<dbReference type="NCBIfam" id="TIGR00229">
    <property type="entry name" value="sensory_box"/>
    <property type="match status" value="1"/>
</dbReference>
<dbReference type="Proteomes" id="UP000245119">
    <property type="component" value="Linkage Group LG3"/>
</dbReference>
<evidence type="ECO:0000259" key="1">
    <source>
        <dbReference type="PROSITE" id="PS50112"/>
    </source>
</evidence>
<dbReference type="OMA" id="SHYDFVH"/>
<gene>
    <name evidence="2" type="ORF">C0Q70_06244</name>
</gene>
<proteinExistence type="predicted"/>
<evidence type="ECO:0000313" key="2">
    <source>
        <dbReference type="EMBL" id="PVD34963.1"/>
    </source>
</evidence>